<dbReference type="GO" id="GO:0016020">
    <property type="term" value="C:membrane"/>
    <property type="evidence" value="ECO:0007669"/>
    <property type="project" value="UniProtKB-SubCell"/>
</dbReference>
<dbReference type="CDD" id="cd13965">
    <property type="entry name" value="PT_UbiA_3"/>
    <property type="match status" value="1"/>
</dbReference>
<organism evidence="6 7">
    <name type="scientific">Alectoria fallacina</name>
    <dbReference type="NCBI Taxonomy" id="1903189"/>
    <lineage>
        <taxon>Eukaryota</taxon>
        <taxon>Fungi</taxon>
        <taxon>Dikarya</taxon>
        <taxon>Ascomycota</taxon>
        <taxon>Pezizomycotina</taxon>
        <taxon>Lecanoromycetes</taxon>
        <taxon>OSLEUM clade</taxon>
        <taxon>Lecanoromycetidae</taxon>
        <taxon>Lecanorales</taxon>
        <taxon>Lecanorineae</taxon>
        <taxon>Parmeliaceae</taxon>
        <taxon>Alectoria</taxon>
    </lineage>
</organism>
<dbReference type="PANTHER" id="PTHR42723:SF1">
    <property type="entry name" value="CHLOROPHYLL SYNTHASE, CHLOROPLASTIC"/>
    <property type="match status" value="1"/>
</dbReference>
<name>A0A8H3EL53_9LECA</name>
<comment type="caution">
    <text evidence="6">The sequence shown here is derived from an EMBL/GenBank/DDBJ whole genome shotgun (WGS) entry which is preliminary data.</text>
</comment>
<dbReference type="Proteomes" id="UP000664203">
    <property type="component" value="Unassembled WGS sequence"/>
</dbReference>
<evidence type="ECO:0008006" key="8">
    <source>
        <dbReference type="Google" id="ProtNLM"/>
    </source>
</evidence>
<dbReference type="PANTHER" id="PTHR42723">
    <property type="entry name" value="CHLOROPHYLL SYNTHASE"/>
    <property type="match status" value="1"/>
</dbReference>
<evidence type="ECO:0000256" key="1">
    <source>
        <dbReference type="ARBA" id="ARBA00004141"/>
    </source>
</evidence>
<accession>A0A8H3EL53</accession>
<dbReference type="InterPro" id="IPR050475">
    <property type="entry name" value="Prenyltransferase_related"/>
</dbReference>
<feature type="transmembrane region" description="Helical" evidence="5">
    <location>
        <begin position="290"/>
        <end position="306"/>
    </location>
</feature>
<keyword evidence="4 5" id="KW-0472">Membrane</keyword>
<protein>
    <recommendedName>
        <fullName evidence="8">Digeranylgeranylglyceryl phosphate synthase protein</fullName>
    </recommendedName>
</protein>
<evidence type="ECO:0000313" key="6">
    <source>
        <dbReference type="EMBL" id="CAF9908701.1"/>
    </source>
</evidence>
<evidence type="ECO:0000313" key="7">
    <source>
        <dbReference type="Proteomes" id="UP000664203"/>
    </source>
</evidence>
<dbReference type="AlphaFoldDB" id="A0A8H3EL53"/>
<feature type="transmembrane region" description="Helical" evidence="5">
    <location>
        <begin position="318"/>
        <end position="334"/>
    </location>
</feature>
<keyword evidence="3 5" id="KW-1133">Transmembrane helix</keyword>
<dbReference type="EMBL" id="CAJPDR010000030">
    <property type="protein sequence ID" value="CAF9908701.1"/>
    <property type="molecule type" value="Genomic_DNA"/>
</dbReference>
<evidence type="ECO:0000256" key="5">
    <source>
        <dbReference type="SAM" id="Phobius"/>
    </source>
</evidence>
<comment type="subcellular location">
    <subcellularLocation>
        <location evidence="1">Membrane</location>
        <topology evidence="1">Multi-pass membrane protein</topology>
    </subcellularLocation>
</comment>
<dbReference type="Pfam" id="PF01040">
    <property type="entry name" value="UbiA"/>
    <property type="match status" value="1"/>
</dbReference>
<dbReference type="GO" id="GO:0016765">
    <property type="term" value="F:transferase activity, transferring alkyl or aryl (other than methyl) groups"/>
    <property type="evidence" value="ECO:0007669"/>
    <property type="project" value="InterPro"/>
</dbReference>
<keyword evidence="2 5" id="KW-0812">Transmembrane</keyword>
<dbReference type="OrthoDB" id="434972at2759"/>
<keyword evidence="7" id="KW-1185">Reference proteome</keyword>
<evidence type="ECO:0000256" key="3">
    <source>
        <dbReference type="ARBA" id="ARBA00022989"/>
    </source>
</evidence>
<proteinExistence type="predicted"/>
<evidence type="ECO:0000256" key="4">
    <source>
        <dbReference type="ARBA" id="ARBA00023136"/>
    </source>
</evidence>
<gene>
    <name evidence="6" type="ORF">ALECFALPRED_004903</name>
</gene>
<sequence>MDAKNAADVLGIHDMSGKVQALGEKVHELSERPIEIAISAEENLLYHTKTIWLFTYSDLKTIVAPETAFGILSALSGPILTTNQSPRFSIILSRIPLVTFWCWINLLPFAIDNQRQPEAIEEDGENKPWRSMPSGRLSEKHAKWLMWSLYPAAIVASLKLGGLKQCLALIFLGWWYNDLGGADHSCITRNFINACGFLSYASGATEVASRTELLGSPFKPIAWPWFLTIGAVVFTSVQTQDMYDQAGDGLRGRKTVPLVVGDHYARWSIAIAMAIWSVFCPTFWQLGPGSYAMSMITSGIIIFRTLTKRSVPADKLTFRIWNLWMVMLYLMPLFKRIKGGSWL</sequence>
<evidence type="ECO:0000256" key="2">
    <source>
        <dbReference type="ARBA" id="ARBA00022692"/>
    </source>
</evidence>
<reference evidence="6" key="1">
    <citation type="submission" date="2021-03" db="EMBL/GenBank/DDBJ databases">
        <authorList>
            <person name="Tagirdzhanova G."/>
        </authorList>
    </citation>
    <scope>NUCLEOTIDE SEQUENCE</scope>
</reference>
<dbReference type="InterPro" id="IPR000537">
    <property type="entry name" value="UbiA_prenyltransferase"/>
</dbReference>